<accession>A0A0C3AS98</accession>
<proteinExistence type="predicted"/>
<reference evidence="2 3" key="1">
    <citation type="submission" date="2014-04" db="EMBL/GenBank/DDBJ databases">
        <authorList>
            <consortium name="DOE Joint Genome Institute"/>
            <person name="Kuo A."/>
            <person name="Tarkka M."/>
            <person name="Buscot F."/>
            <person name="Kohler A."/>
            <person name="Nagy L.G."/>
            <person name="Floudas D."/>
            <person name="Copeland A."/>
            <person name="Barry K.W."/>
            <person name="Cichocki N."/>
            <person name="Veneault-Fourrey C."/>
            <person name="LaButti K."/>
            <person name="Lindquist E.A."/>
            <person name="Lipzen A."/>
            <person name="Lundell T."/>
            <person name="Morin E."/>
            <person name="Murat C."/>
            <person name="Sun H."/>
            <person name="Tunlid A."/>
            <person name="Henrissat B."/>
            <person name="Grigoriev I.V."/>
            <person name="Hibbett D.S."/>
            <person name="Martin F."/>
            <person name="Nordberg H.P."/>
            <person name="Cantor M.N."/>
            <person name="Hua S.X."/>
        </authorList>
    </citation>
    <scope>NUCLEOTIDE SEQUENCE [LARGE SCALE GENOMIC DNA]</scope>
    <source>
        <strain evidence="2 3">F 1598</strain>
    </source>
</reference>
<dbReference type="EMBL" id="KN833031">
    <property type="protein sequence ID" value="KIM76798.1"/>
    <property type="molecule type" value="Genomic_DNA"/>
</dbReference>
<feature type="compositionally biased region" description="Acidic residues" evidence="1">
    <location>
        <begin position="100"/>
        <end position="112"/>
    </location>
</feature>
<keyword evidence="3" id="KW-1185">Reference proteome</keyword>
<gene>
    <name evidence="2" type="ORF">PILCRDRAFT_12503</name>
</gene>
<dbReference type="HOGENOM" id="CLU_1806942_0_0_1"/>
<reference evidence="3" key="2">
    <citation type="submission" date="2015-01" db="EMBL/GenBank/DDBJ databases">
        <title>Evolutionary Origins and Diversification of the Mycorrhizal Mutualists.</title>
        <authorList>
            <consortium name="DOE Joint Genome Institute"/>
            <consortium name="Mycorrhizal Genomics Consortium"/>
            <person name="Kohler A."/>
            <person name="Kuo A."/>
            <person name="Nagy L.G."/>
            <person name="Floudas D."/>
            <person name="Copeland A."/>
            <person name="Barry K.W."/>
            <person name="Cichocki N."/>
            <person name="Veneault-Fourrey C."/>
            <person name="LaButti K."/>
            <person name="Lindquist E.A."/>
            <person name="Lipzen A."/>
            <person name="Lundell T."/>
            <person name="Morin E."/>
            <person name="Murat C."/>
            <person name="Riley R."/>
            <person name="Ohm R."/>
            <person name="Sun H."/>
            <person name="Tunlid A."/>
            <person name="Henrissat B."/>
            <person name="Grigoriev I.V."/>
            <person name="Hibbett D.S."/>
            <person name="Martin F."/>
        </authorList>
    </citation>
    <scope>NUCLEOTIDE SEQUENCE [LARGE SCALE GENOMIC DNA]</scope>
    <source>
        <strain evidence="3">F 1598</strain>
    </source>
</reference>
<evidence type="ECO:0000313" key="3">
    <source>
        <dbReference type="Proteomes" id="UP000054166"/>
    </source>
</evidence>
<feature type="region of interest" description="Disordered" evidence="1">
    <location>
        <begin position="96"/>
        <end position="127"/>
    </location>
</feature>
<evidence type="ECO:0000256" key="1">
    <source>
        <dbReference type="SAM" id="MobiDB-lite"/>
    </source>
</evidence>
<dbReference type="Proteomes" id="UP000054166">
    <property type="component" value="Unassembled WGS sequence"/>
</dbReference>
<sequence length="143" mass="16233">MGLSGHENGKIYHSLLQKVCKAAPGCGIDITKTITHNQAIVVIKFITWCQRKWSFFRQFEDGWPVHDMLAFYLVNQSTVAKLKVRKLKAVGVNMRGIESSSEDEASEDEPADEPPSKKVKHNKNDENPMKIKVNINYIDLSPY</sequence>
<name>A0A0C3AS98_PILCF</name>
<dbReference type="InParanoid" id="A0A0C3AS98"/>
<protein>
    <submittedName>
        <fullName evidence="2">Uncharacterized protein</fullName>
    </submittedName>
</protein>
<dbReference type="OrthoDB" id="2686745at2759"/>
<evidence type="ECO:0000313" key="2">
    <source>
        <dbReference type="EMBL" id="KIM76798.1"/>
    </source>
</evidence>
<dbReference type="AlphaFoldDB" id="A0A0C3AS98"/>
<organism evidence="2 3">
    <name type="scientific">Piloderma croceum (strain F 1598)</name>
    <dbReference type="NCBI Taxonomy" id="765440"/>
    <lineage>
        <taxon>Eukaryota</taxon>
        <taxon>Fungi</taxon>
        <taxon>Dikarya</taxon>
        <taxon>Basidiomycota</taxon>
        <taxon>Agaricomycotina</taxon>
        <taxon>Agaricomycetes</taxon>
        <taxon>Agaricomycetidae</taxon>
        <taxon>Atheliales</taxon>
        <taxon>Atheliaceae</taxon>
        <taxon>Piloderma</taxon>
    </lineage>
</organism>